<gene>
    <name evidence="5" type="ORF">P2L57_06260</name>
</gene>
<dbReference type="Pfam" id="PF00392">
    <property type="entry name" value="GntR"/>
    <property type="match status" value="1"/>
</dbReference>
<dbReference type="Gene3D" id="1.10.10.10">
    <property type="entry name" value="Winged helix-like DNA-binding domain superfamily/Winged helix DNA-binding domain"/>
    <property type="match status" value="1"/>
</dbReference>
<dbReference type="PANTHER" id="PTHR44846">
    <property type="entry name" value="MANNOSYL-D-GLYCERATE TRANSPORT/METABOLISM SYSTEM REPRESSOR MNGR-RELATED"/>
    <property type="match status" value="1"/>
</dbReference>
<dbReference type="PROSITE" id="PS50949">
    <property type="entry name" value="HTH_GNTR"/>
    <property type="match status" value="1"/>
</dbReference>
<dbReference type="InterPro" id="IPR036390">
    <property type="entry name" value="WH_DNA-bd_sf"/>
</dbReference>
<dbReference type="InterPro" id="IPR050679">
    <property type="entry name" value="Bact_HTH_transcr_reg"/>
</dbReference>
<dbReference type="CDD" id="cd07377">
    <property type="entry name" value="WHTH_GntR"/>
    <property type="match status" value="1"/>
</dbReference>
<reference evidence="5 6" key="1">
    <citation type="submission" date="2023-03" db="EMBL/GenBank/DDBJ databases">
        <title>Draft genome sequence of type strain Streptomyces ferralitis JCM 14344.</title>
        <authorList>
            <person name="Klaysubun C."/>
            <person name="Duangmal K."/>
        </authorList>
    </citation>
    <scope>NUCLEOTIDE SEQUENCE [LARGE SCALE GENOMIC DNA]</scope>
    <source>
        <strain evidence="5 6">JCM 14344</strain>
    </source>
</reference>
<dbReference type="SUPFAM" id="SSF46785">
    <property type="entry name" value="Winged helix' DNA-binding domain"/>
    <property type="match status" value="1"/>
</dbReference>
<dbReference type="InterPro" id="IPR028978">
    <property type="entry name" value="Chorismate_lyase_/UTRA_dom_sf"/>
</dbReference>
<evidence type="ECO:0000313" key="6">
    <source>
        <dbReference type="Proteomes" id="UP001220022"/>
    </source>
</evidence>
<evidence type="ECO:0000256" key="3">
    <source>
        <dbReference type="ARBA" id="ARBA00023163"/>
    </source>
</evidence>
<evidence type="ECO:0000313" key="5">
    <source>
        <dbReference type="EMBL" id="MDF2255342.1"/>
    </source>
</evidence>
<accession>A0ABT5YUQ9</accession>
<organism evidence="5 6">
    <name type="scientific">Streptantibioticus ferralitis</name>
    <dbReference type="NCBI Taxonomy" id="236510"/>
    <lineage>
        <taxon>Bacteria</taxon>
        <taxon>Bacillati</taxon>
        <taxon>Actinomycetota</taxon>
        <taxon>Actinomycetes</taxon>
        <taxon>Kitasatosporales</taxon>
        <taxon>Streptomycetaceae</taxon>
        <taxon>Streptantibioticus</taxon>
    </lineage>
</organism>
<sequence length="271" mass="29860">MNECTYIRSVRSSRATKPDRSSPFPLWAQIRDDLRSRVESGEFGTAFPGELALVEEYGVSRHTVREALRQLRAEGLVIAERGRPPRLAVPAEIEQPLGALYSLFASVEAAGRVQRSVVRVLDIRADGVFAARLGLEESAPLLHLERLRLADDEPLAVDRVWLPAELAAPLREADFTHTSLYDELAARTGVRLTGGREVLRAVVPTPAERRLLGIDEGVAAFAVDRLGCAGDRPVEWRYTLVRGDRFTARAEFSAKGYRLDLAGAGTFALTK</sequence>
<dbReference type="RefSeq" id="WP_275809582.1">
    <property type="nucleotide sequence ID" value="NZ_BAAANM010000011.1"/>
</dbReference>
<dbReference type="EMBL" id="JARHTQ010000003">
    <property type="protein sequence ID" value="MDF2255342.1"/>
    <property type="molecule type" value="Genomic_DNA"/>
</dbReference>
<comment type="caution">
    <text evidence="5">The sequence shown here is derived from an EMBL/GenBank/DDBJ whole genome shotgun (WGS) entry which is preliminary data.</text>
</comment>
<dbReference type="PRINTS" id="PR00035">
    <property type="entry name" value="HTHGNTR"/>
</dbReference>
<evidence type="ECO:0000256" key="1">
    <source>
        <dbReference type="ARBA" id="ARBA00023015"/>
    </source>
</evidence>
<dbReference type="SMART" id="SM00866">
    <property type="entry name" value="UTRA"/>
    <property type="match status" value="1"/>
</dbReference>
<evidence type="ECO:0000256" key="2">
    <source>
        <dbReference type="ARBA" id="ARBA00023125"/>
    </source>
</evidence>
<dbReference type="Pfam" id="PF07702">
    <property type="entry name" value="UTRA"/>
    <property type="match status" value="1"/>
</dbReference>
<dbReference type="Proteomes" id="UP001220022">
    <property type="component" value="Unassembled WGS sequence"/>
</dbReference>
<dbReference type="Gene3D" id="3.40.1410.10">
    <property type="entry name" value="Chorismate lyase-like"/>
    <property type="match status" value="1"/>
</dbReference>
<keyword evidence="6" id="KW-1185">Reference proteome</keyword>
<proteinExistence type="predicted"/>
<dbReference type="PANTHER" id="PTHR44846:SF17">
    <property type="entry name" value="GNTR-FAMILY TRANSCRIPTIONAL REGULATOR"/>
    <property type="match status" value="1"/>
</dbReference>
<evidence type="ECO:0000259" key="4">
    <source>
        <dbReference type="PROSITE" id="PS50949"/>
    </source>
</evidence>
<feature type="domain" description="HTH gntR-type" evidence="4">
    <location>
        <begin position="24"/>
        <end position="90"/>
    </location>
</feature>
<protein>
    <submittedName>
        <fullName evidence="5">GntR family transcriptional regulator</fullName>
    </submittedName>
</protein>
<dbReference type="SMART" id="SM00345">
    <property type="entry name" value="HTH_GNTR"/>
    <property type="match status" value="1"/>
</dbReference>
<name>A0ABT5YUQ9_9ACTN</name>
<dbReference type="SUPFAM" id="SSF64288">
    <property type="entry name" value="Chorismate lyase-like"/>
    <property type="match status" value="1"/>
</dbReference>
<keyword evidence="1" id="KW-0805">Transcription regulation</keyword>
<dbReference type="InterPro" id="IPR036388">
    <property type="entry name" value="WH-like_DNA-bd_sf"/>
</dbReference>
<dbReference type="InterPro" id="IPR000524">
    <property type="entry name" value="Tscrpt_reg_HTH_GntR"/>
</dbReference>
<keyword evidence="2" id="KW-0238">DNA-binding</keyword>
<keyword evidence="3" id="KW-0804">Transcription</keyword>
<dbReference type="InterPro" id="IPR011663">
    <property type="entry name" value="UTRA"/>
</dbReference>